<organism evidence="2 3">
    <name type="scientific">Paracoccus benzoatiresistens</name>
    <dbReference type="NCBI Taxonomy" id="2997341"/>
    <lineage>
        <taxon>Bacteria</taxon>
        <taxon>Pseudomonadati</taxon>
        <taxon>Pseudomonadota</taxon>
        <taxon>Alphaproteobacteria</taxon>
        <taxon>Rhodobacterales</taxon>
        <taxon>Paracoccaceae</taxon>
        <taxon>Paracoccus</taxon>
    </lineage>
</organism>
<evidence type="ECO:0008006" key="4">
    <source>
        <dbReference type="Google" id="ProtNLM"/>
    </source>
</evidence>
<name>A0ABT4J7S8_9RHOB</name>
<reference evidence="2" key="1">
    <citation type="submission" date="2022-12" db="EMBL/GenBank/DDBJ databases">
        <title>Paracoccus sp. EF6 isolated from a lake water.</title>
        <authorList>
            <person name="Liu H."/>
        </authorList>
    </citation>
    <scope>NUCLEOTIDE SEQUENCE</scope>
    <source>
        <strain evidence="2">EF6</strain>
    </source>
</reference>
<sequence>MRRLAISTDAATLWQKLARALAVLAVVMLAAHGVAARAAVPHGHDHHASPAMAAPADGYAPARAAPGHEHSPVVAHSHRASAEGMPLCCGDACLLGLVPVADHSLPEPWGMPLKSLTGDPSRTGQDPEEPQRPPPAGGFPIILPSGPAA</sequence>
<evidence type="ECO:0000313" key="2">
    <source>
        <dbReference type="EMBL" id="MCZ0963184.1"/>
    </source>
</evidence>
<comment type="caution">
    <text evidence="2">The sequence shown here is derived from an EMBL/GenBank/DDBJ whole genome shotgun (WGS) entry which is preliminary data.</text>
</comment>
<protein>
    <recommendedName>
        <fullName evidence="4">DUF2946 domain-containing protein</fullName>
    </recommendedName>
</protein>
<proteinExistence type="predicted"/>
<feature type="compositionally biased region" description="Low complexity" evidence="1">
    <location>
        <begin position="49"/>
        <end position="65"/>
    </location>
</feature>
<evidence type="ECO:0000313" key="3">
    <source>
        <dbReference type="Proteomes" id="UP001149822"/>
    </source>
</evidence>
<feature type="region of interest" description="Disordered" evidence="1">
    <location>
        <begin position="41"/>
        <end position="77"/>
    </location>
</feature>
<dbReference type="EMBL" id="JAPTYD010000030">
    <property type="protein sequence ID" value="MCZ0963184.1"/>
    <property type="molecule type" value="Genomic_DNA"/>
</dbReference>
<dbReference type="RefSeq" id="WP_268943252.1">
    <property type="nucleotide sequence ID" value="NZ_JAPTYD010000030.1"/>
</dbReference>
<keyword evidence="3" id="KW-1185">Reference proteome</keyword>
<gene>
    <name evidence="2" type="ORF">OU682_16325</name>
</gene>
<dbReference type="Proteomes" id="UP001149822">
    <property type="component" value="Unassembled WGS sequence"/>
</dbReference>
<accession>A0ABT4J7S8</accession>
<evidence type="ECO:0000256" key="1">
    <source>
        <dbReference type="SAM" id="MobiDB-lite"/>
    </source>
</evidence>
<feature type="region of interest" description="Disordered" evidence="1">
    <location>
        <begin position="109"/>
        <end position="149"/>
    </location>
</feature>